<sequence length="142" mass="15790">MSIPPFSIFSAVSELFVTAGVLFVIRRNWTRKPFPFPVFLGTALFEGMVNVMYMANRSSEASAGHPVASTLSTGMKVAFAMHGLLSLVAYLVFVVLGVFAHQEQQRGKYFFPDRPGLTWTFLVLWAISIVSGEAIFAIRYLM</sequence>
<feature type="transmembrane region" description="Helical" evidence="1">
    <location>
        <begin position="6"/>
        <end position="25"/>
    </location>
</feature>
<dbReference type="Proteomes" id="UP000696931">
    <property type="component" value="Unassembled WGS sequence"/>
</dbReference>
<proteinExistence type="predicted"/>
<gene>
    <name evidence="2" type="ORF">HZA61_16615</name>
</gene>
<dbReference type="AlphaFoldDB" id="A0A933SGX3"/>
<protein>
    <submittedName>
        <fullName evidence="2">Uncharacterized protein</fullName>
    </submittedName>
</protein>
<name>A0A933SGX3_UNCEI</name>
<keyword evidence="1" id="KW-0812">Transmembrane</keyword>
<evidence type="ECO:0000313" key="2">
    <source>
        <dbReference type="EMBL" id="MBI5171111.1"/>
    </source>
</evidence>
<organism evidence="2 3">
    <name type="scientific">Eiseniibacteriota bacterium</name>
    <dbReference type="NCBI Taxonomy" id="2212470"/>
    <lineage>
        <taxon>Bacteria</taxon>
        <taxon>Candidatus Eiseniibacteriota</taxon>
    </lineage>
</organism>
<keyword evidence="1" id="KW-0472">Membrane</keyword>
<feature type="transmembrane region" description="Helical" evidence="1">
    <location>
        <begin position="75"/>
        <end position="100"/>
    </location>
</feature>
<reference evidence="2" key="1">
    <citation type="submission" date="2020-07" db="EMBL/GenBank/DDBJ databases">
        <title>Huge and variable diversity of episymbiotic CPR bacteria and DPANN archaea in groundwater ecosystems.</title>
        <authorList>
            <person name="He C.Y."/>
            <person name="Keren R."/>
            <person name="Whittaker M."/>
            <person name="Farag I.F."/>
            <person name="Doudna J."/>
            <person name="Cate J.H.D."/>
            <person name="Banfield J.F."/>
        </authorList>
    </citation>
    <scope>NUCLEOTIDE SEQUENCE</scope>
    <source>
        <strain evidence="2">NC_groundwater_1813_Pr3_B-0.1um_71_17</strain>
    </source>
</reference>
<evidence type="ECO:0000313" key="3">
    <source>
        <dbReference type="Proteomes" id="UP000696931"/>
    </source>
</evidence>
<comment type="caution">
    <text evidence="2">The sequence shown here is derived from an EMBL/GenBank/DDBJ whole genome shotgun (WGS) entry which is preliminary data.</text>
</comment>
<keyword evidence="1" id="KW-1133">Transmembrane helix</keyword>
<feature type="transmembrane region" description="Helical" evidence="1">
    <location>
        <begin position="121"/>
        <end position="141"/>
    </location>
</feature>
<dbReference type="EMBL" id="JACRIW010000119">
    <property type="protein sequence ID" value="MBI5171111.1"/>
    <property type="molecule type" value="Genomic_DNA"/>
</dbReference>
<evidence type="ECO:0000256" key="1">
    <source>
        <dbReference type="SAM" id="Phobius"/>
    </source>
</evidence>
<accession>A0A933SGX3</accession>
<feature type="transmembrane region" description="Helical" evidence="1">
    <location>
        <begin position="37"/>
        <end position="55"/>
    </location>
</feature>